<proteinExistence type="predicted"/>
<reference evidence="5 6" key="1">
    <citation type="journal article" date="2014" name="ISME J.">
        <title>Ecophysiology of Thioploca ingrica as revealed by the complete genome sequence supplemented with proteomic evidence.</title>
        <authorList>
            <person name="Kojima H."/>
            <person name="Ogura Y."/>
            <person name="Yamamoto N."/>
            <person name="Togashi T."/>
            <person name="Mori H."/>
            <person name="Watanabe T."/>
            <person name="Nemoto F."/>
            <person name="Kurokawa K."/>
            <person name="Hayashi T."/>
            <person name="Fukui M."/>
        </authorList>
    </citation>
    <scope>NUCLEOTIDE SEQUENCE [LARGE SCALE GENOMIC DNA]</scope>
</reference>
<dbReference type="PANTHER" id="PTHR43096">
    <property type="entry name" value="DNAJ HOMOLOG 1, MITOCHONDRIAL-RELATED"/>
    <property type="match status" value="1"/>
</dbReference>
<organism evidence="5 6">
    <name type="scientific">Thioploca ingrica</name>
    <dbReference type="NCBI Taxonomy" id="40754"/>
    <lineage>
        <taxon>Bacteria</taxon>
        <taxon>Pseudomonadati</taxon>
        <taxon>Pseudomonadota</taxon>
        <taxon>Gammaproteobacteria</taxon>
        <taxon>Thiotrichales</taxon>
        <taxon>Thiotrichaceae</taxon>
        <taxon>Thioploca</taxon>
    </lineage>
</organism>
<dbReference type="CDD" id="cd10747">
    <property type="entry name" value="DnaJ_C"/>
    <property type="match status" value="1"/>
</dbReference>
<dbReference type="Proteomes" id="UP000031623">
    <property type="component" value="Chromosome"/>
</dbReference>
<dbReference type="HOGENOM" id="CLU_017633_0_0_6"/>
<dbReference type="Pfam" id="PF01556">
    <property type="entry name" value="DnaJ_C"/>
    <property type="match status" value="1"/>
</dbReference>
<dbReference type="PRINTS" id="PR00625">
    <property type="entry name" value="JDOMAIN"/>
</dbReference>
<name>A0A090AEW8_9GAMM</name>
<dbReference type="Gene3D" id="1.10.287.110">
    <property type="entry name" value="DnaJ domain"/>
    <property type="match status" value="1"/>
</dbReference>
<dbReference type="PANTHER" id="PTHR43096:SF52">
    <property type="entry name" value="DNAJ HOMOLOG 1, MITOCHONDRIAL-RELATED"/>
    <property type="match status" value="1"/>
</dbReference>
<protein>
    <submittedName>
        <fullName evidence="5">Curved DNA-binding protein</fullName>
    </submittedName>
</protein>
<dbReference type="OrthoDB" id="9779889at2"/>
<feature type="domain" description="J" evidence="4">
    <location>
        <begin position="5"/>
        <end position="69"/>
    </location>
</feature>
<keyword evidence="6" id="KW-1185">Reference proteome</keyword>
<dbReference type="AlphaFoldDB" id="A0A090AEW8"/>
<gene>
    <name evidence="5" type="ORF">THII_2286</name>
</gene>
<evidence type="ECO:0000256" key="1">
    <source>
        <dbReference type="ARBA" id="ARBA00022490"/>
    </source>
</evidence>
<dbReference type="PROSITE" id="PS50076">
    <property type="entry name" value="DNAJ_2"/>
    <property type="match status" value="1"/>
</dbReference>
<dbReference type="Pfam" id="PF00226">
    <property type="entry name" value="DnaJ"/>
    <property type="match status" value="1"/>
</dbReference>
<evidence type="ECO:0000313" key="6">
    <source>
        <dbReference type="Proteomes" id="UP000031623"/>
    </source>
</evidence>
<keyword evidence="3" id="KW-0143">Chaperone</keyword>
<dbReference type="PROSITE" id="PS00636">
    <property type="entry name" value="DNAJ_1"/>
    <property type="match status" value="1"/>
</dbReference>
<dbReference type="InterPro" id="IPR036869">
    <property type="entry name" value="J_dom_sf"/>
</dbReference>
<dbReference type="FunFam" id="2.60.260.20:FF:000013">
    <property type="entry name" value="DnaJ subfamily B member 11"/>
    <property type="match status" value="1"/>
</dbReference>
<keyword evidence="1" id="KW-0963">Cytoplasm</keyword>
<dbReference type="SUPFAM" id="SSF49493">
    <property type="entry name" value="HSP40/DnaJ peptide-binding domain"/>
    <property type="match status" value="2"/>
</dbReference>
<evidence type="ECO:0000256" key="3">
    <source>
        <dbReference type="ARBA" id="ARBA00023186"/>
    </source>
</evidence>
<dbReference type="Gene3D" id="2.60.260.20">
    <property type="entry name" value="Urease metallochaperone UreE, N-terminal domain"/>
    <property type="match status" value="2"/>
</dbReference>
<accession>A0A090AEW8</accession>
<dbReference type="CDD" id="cd06257">
    <property type="entry name" value="DnaJ"/>
    <property type="match status" value="1"/>
</dbReference>
<dbReference type="GO" id="GO:0005737">
    <property type="term" value="C:cytoplasm"/>
    <property type="evidence" value="ECO:0007669"/>
    <property type="project" value="TreeGrafter"/>
</dbReference>
<dbReference type="GO" id="GO:0042026">
    <property type="term" value="P:protein refolding"/>
    <property type="evidence" value="ECO:0007669"/>
    <property type="project" value="TreeGrafter"/>
</dbReference>
<keyword evidence="2 5" id="KW-0238">DNA-binding</keyword>
<dbReference type="GO" id="GO:0051082">
    <property type="term" value="F:unfolded protein binding"/>
    <property type="evidence" value="ECO:0007669"/>
    <property type="project" value="InterPro"/>
</dbReference>
<dbReference type="InterPro" id="IPR018253">
    <property type="entry name" value="DnaJ_domain_CS"/>
</dbReference>
<dbReference type="GO" id="GO:0003677">
    <property type="term" value="F:DNA binding"/>
    <property type="evidence" value="ECO:0007669"/>
    <property type="project" value="UniProtKB-KW"/>
</dbReference>
<evidence type="ECO:0000259" key="4">
    <source>
        <dbReference type="PROSITE" id="PS50076"/>
    </source>
</evidence>
<evidence type="ECO:0000256" key="2">
    <source>
        <dbReference type="ARBA" id="ARBA00023125"/>
    </source>
</evidence>
<dbReference type="InterPro" id="IPR001623">
    <property type="entry name" value="DnaJ_domain"/>
</dbReference>
<dbReference type="EMBL" id="AP014633">
    <property type="protein sequence ID" value="BAP56583.1"/>
    <property type="molecule type" value="Genomic_DNA"/>
</dbReference>
<evidence type="ECO:0000313" key="5">
    <source>
        <dbReference type="EMBL" id="BAP56583.1"/>
    </source>
</evidence>
<dbReference type="SUPFAM" id="SSF46565">
    <property type="entry name" value="Chaperone J-domain"/>
    <property type="match status" value="1"/>
</dbReference>
<dbReference type="STRING" id="40754.THII_2286"/>
<dbReference type="SMART" id="SM00271">
    <property type="entry name" value="DnaJ"/>
    <property type="match status" value="1"/>
</dbReference>
<dbReference type="InterPro" id="IPR002939">
    <property type="entry name" value="DnaJ_C"/>
</dbReference>
<dbReference type="FunFam" id="2.60.260.20:FF:000008">
    <property type="entry name" value="Curved DNA-binding protein"/>
    <property type="match status" value="1"/>
</dbReference>
<dbReference type="KEGG" id="tig:THII_2286"/>
<sequence length="317" mass="35623">MQYKDYYKILGVSRAASADEIKRAYRRLAHRYHPDVSKQPNAEQHFKEVGEAYEVLKDQQKRAAYDQLGTQWQAGQDFQPPPGWQSGFDFTDDSVSHTYSFDFSDFFSTLFRSGSQSTRYNDQPHSFQVQGEDQQAKMVITLEEAYHGATRSVQLQIPITHGKGMAQTKTRALNIKIPAGVIRGQKIRLAEQGLEGIGGAANGDLYLEIEFQPHQLFRAEGRDIYLTLPITPWESALGSTIAIPTLGGQVELKIPAGSQSGQQLRLKGRGLPGHPAGDQYIILQLVTPPAHSETERAFYYNMAEKFAFNPRLDLMKK</sequence>
<dbReference type="InterPro" id="IPR008971">
    <property type="entry name" value="HSP40/DnaJ_pept-bd"/>
</dbReference>